<keyword evidence="4" id="KW-0645">Protease</keyword>
<dbReference type="InterPro" id="IPR036365">
    <property type="entry name" value="PGBD-like_sf"/>
</dbReference>
<dbReference type="InterPro" id="IPR009045">
    <property type="entry name" value="Zn_M74/Hedgehog-like"/>
</dbReference>
<accession>A0A1H1GMV3</accession>
<dbReference type="Gene3D" id="3.30.1380.10">
    <property type="match status" value="1"/>
</dbReference>
<dbReference type="EMBL" id="FNKO01000002">
    <property type="protein sequence ID" value="SDR14489.1"/>
    <property type="molecule type" value="Genomic_DNA"/>
</dbReference>
<dbReference type="Gene3D" id="1.10.101.10">
    <property type="entry name" value="PGBD-like superfamily/PGBD"/>
    <property type="match status" value="1"/>
</dbReference>
<feature type="signal peptide" evidence="1">
    <location>
        <begin position="1"/>
        <end position="27"/>
    </location>
</feature>
<dbReference type="Pfam" id="PF01471">
    <property type="entry name" value="PG_binding_1"/>
    <property type="match status" value="1"/>
</dbReference>
<evidence type="ECO:0000259" key="3">
    <source>
        <dbReference type="Pfam" id="PF08291"/>
    </source>
</evidence>
<protein>
    <submittedName>
        <fullName evidence="4">Zinc D-Ala-D-Ala carboxypeptidase</fullName>
    </submittedName>
</protein>
<evidence type="ECO:0000259" key="2">
    <source>
        <dbReference type="Pfam" id="PF01471"/>
    </source>
</evidence>
<evidence type="ECO:0000313" key="5">
    <source>
        <dbReference type="Proteomes" id="UP000199301"/>
    </source>
</evidence>
<dbReference type="Pfam" id="PF08291">
    <property type="entry name" value="Peptidase_M15_3"/>
    <property type="match status" value="1"/>
</dbReference>
<evidence type="ECO:0000313" key="4">
    <source>
        <dbReference type="EMBL" id="SDR14489.1"/>
    </source>
</evidence>
<proteinExistence type="predicted"/>
<reference evidence="5" key="1">
    <citation type="submission" date="2016-10" db="EMBL/GenBank/DDBJ databases">
        <authorList>
            <person name="Varghese N."/>
            <person name="Submissions S."/>
        </authorList>
    </citation>
    <scope>NUCLEOTIDE SEQUENCE [LARGE SCALE GENOMIC DNA]</scope>
    <source>
        <strain evidence="5">DSM 45459</strain>
    </source>
</reference>
<keyword evidence="4" id="KW-0378">Hydrolase</keyword>
<dbReference type="STRING" id="995062.SAMN04489718_3749"/>
<evidence type="ECO:0000256" key="1">
    <source>
        <dbReference type="SAM" id="SignalP"/>
    </source>
</evidence>
<dbReference type="SUPFAM" id="SSF47090">
    <property type="entry name" value="PGBD-like"/>
    <property type="match status" value="1"/>
</dbReference>
<dbReference type="InterPro" id="IPR013230">
    <property type="entry name" value="Peptidase_M15A_C"/>
</dbReference>
<organism evidence="4 5">
    <name type="scientific">Actinopolyspora saharensis</name>
    <dbReference type="NCBI Taxonomy" id="995062"/>
    <lineage>
        <taxon>Bacteria</taxon>
        <taxon>Bacillati</taxon>
        <taxon>Actinomycetota</taxon>
        <taxon>Actinomycetes</taxon>
        <taxon>Actinopolysporales</taxon>
        <taxon>Actinopolysporaceae</taxon>
        <taxon>Actinopolyspora</taxon>
    </lineage>
</organism>
<feature type="domain" description="Peptidase M15A C-terminal" evidence="3">
    <location>
        <begin position="125"/>
        <end position="235"/>
    </location>
</feature>
<dbReference type="GO" id="GO:0004180">
    <property type="term" value="F:carboxypeptidase activity"/>
    <property type="evidence" value="ECO:0007669"/>
    <property type="project" value="UniProtKB-KW"/>
</dbReference>
<keyword evidence="1" id="KW-0732">Signal</keyword>
<dbReference type="InterPro" id="IPR036366">
    <property type="entry name" value="PGBDSf"/>
</dbReference>
<dbReference type="InterPro" id="IPR002477">
    <property type="entry name" value="Peptidoglycan-bd-like"/>
</dbReference>
<dbReference type="Proteomes" id="UP000199301">
    <property type="component" value="Unassembled WGS sequence"/>
</dbReference>
<name>A0A1H1GMV3_9ACTN</name>
<keyword evidence="5" id="KW-1185">Reference proteome</keyword>
<feature type="domain" description="Peptidoglycan binding-like" evidence="2">
    <location>
        <begin position="52"/>
        <end position="108"/>
    </location>
</feature>
<feature type="chain" id="PRO_5039662187" evidence="1">
    <location>
        <begin position="28"/>
        <end position="249"/>
    </location>
</feature>
<sequence>MGSRRTARGAMSLLGAFALSLGLASGAGLVEPAPAAADSCYTWGQTLSRGDSGSDVRELQVRVAGWAASGDPVNIDGVYGPETANAVERFQRGYGLSVDGVAGPETYGQIYALQDGDCTPAHFAFSEFTSGDGSGFSGGNTSASNVRTNVLRNMWKLEAMRHKLGDSPLYVSSGFRSVAHNDAVGGVPDSKHTYGTGVDLTGAHSLCDLARAARSSGFNGIIGPGASGHNDHTHLATRSGRYWNAPDCF</sequence>
<dbReference type="AlphaFoldDB" id="A0A1H1GMV3"/>
<dbReference type="SUPFAM" id="SSF55166">
    <property type="entry name" value="Hedgehog/DD-peptidase"/>
    <property type="match status" value="1"/>
</dbReference>
<gene>
    <name evidence="4" type="ORF">SAMN04489718_3749</name>
</gene>
<keyword evidence="4" id="KW-0121">Carboxypeptidase</keyword>